<keyword evidence="3" id="KW-0998">Cell outer membrane</keyword>
<keyword evidence="2" id="KW-0472">Membrane</keyword>
<evidence type="ECO:0000313" key="5">
    <source>
        <dbReference type="Proteomes" id="UP001177934"/>
    </source>
</evidence>
<dbReference type="InterPro" id="IPR036942">
    <property type="entry name" value="Beta-barrel_TonB_sf"/>
</dbReference>
<gene>
    <name evidence="4" type="ORF">QNN11_19765</name>
</gene>
<dbReference type="EMBL" id="CP126056">
    <property type="protein sequence ID" value="WHX09498.1"/>
    <property type="molecule type" value="Genomic_DNA"/>
</dbReference>
<keyword evidence="4" id="KW-0675">Receptor</keyword>
<proteinExistence type="predicted"/>
<evidence type="ECO:0000313" key="4">
    <source>
        <dbReference type="EMBL" id="WHX09498.1"/>
    </source>
</evidence>
<name>A0AA95HKH4_9BACT</name>
<accession>A0AA95HKH4</accession>
<comment type="subcellular location">
    <subcellularLocation>
        <location evidence="1">Cell outer membrane</location>
    </subcellularLocation>
</comment>
<protein>
    <submittedName>
        <fullName evidence="4">TonB-dependent receptor</fullName>
    </submittedName>
</protein>
<dbReference type="SUPFAM" id="SSF56935">
    <property type="entry name" value="Porins"/>
    <property type="match status" value="1"/>
</dbReference>
<organism evidence="4 5">
    <name type="scientific">Phocaeicola dorei</name>
    <dbReference type="NCBI Taxonomy" id="357276"/>
    <lineage>
        <taxon>Bacteria</taxon>
        <taxon>Pseudomonadati</taxon>
        <taxon>Bacteroidota</taxon>
        <taxon>Bacteroidia</taxon>
        <taxon>Bacteroidales</taxon>
        <taxon>Bacteroidaceae</taxon>
        <taxon>Phocaeicola</taxon>
    </lineage>
</organism>
<dbReference type="Proteomes" id="UP001177934">
    <property type="component" value="Chromosome"/>
</dbReference>
<reference evidence="4" key="1">
    <citation type="journal article" date="2023" name="Nat. Commun.">
        <title>Identification of a novel Human Milk Oligosaccharides utilization cluster in the infant gut commensal Bacteroides dorei.</title>
        <authorList>
            <person name="Kijner S."/>
            <person name="Ennis D."/>
            <person name="Shmorak S."/>
            <person name="Florentin A."/>
            <person name="Yassour M."/>
        </authorList>
    </citation>
    <scope>NUCLEOTIDE SEQUENCE</scope>
    <source>
        <strain evidence="4">2</strain>
    </source>
</reference>
<dbReference type="Gene3D" id="2.40.170.20">
    <property type="entry name" value="TonB-dependent receptor, beta-barrel domain"/>
    <property type="match status" value="1"/>
</dbReference>
<dbReference type="GO" id="GO:0009279">
    <property type="term" value="C:cell outer membrane"/>
    <property type="evidence" value="ECO:0007669"/>
    <property type="project" value="UniProtKB-SubCell"/>
</dbReference>
<evidence type="ECO:0000256" key="2">
    <source>
        <dbReference type="ARBA" id="ARBA00023136"/>
    </source>
</evidence>
<sequence>MAKLFGVSGGWRISEENFIKNNITWLDNLKVRGSWGEAGNLSSIGNYESFATIGTGTTIFGTTPGLANTAWIGGIIDTSRTWERVETTNIGLDFGVLGNRLSGSFEYYWRKNKGMLMSITYPKVLGASAPATNSGTYKAEGWELALNWQDRINEDWSYNIGFILADAKTEIASYEGAISKKAGVNKIVEGYPMNSLWVYKTDGLFQNQSEVDAYYSQMTGNVSGSKLTSVKQGTDNALTPGSVRRVDLNGDKDITIDDLYYFGDMAPHYTFGINLGLTYKGIDFSAFFQGLDSNIIFAVAKWDVLSGQDGQIQMVTS</sequence>
<evidence type="ECO:0000256" key="3">
    <source>
        <dbReference type="ARBA" id="ARBA00023237"/>
    </source>
</evidence>
<evidence type="ECO:0000256" key="1">
    <source>
        <dbReference type="ARBA" id="ARBA00004442"/>
    </source>
</evidence>
<dbReference type="AlphaFoldDB" id="A0AA95HKH4"/>